<dbReference type="AlphaFoldDB" id="A0A1Q3F3F6"/>
<evidence type="ECO:0000256" key="1">
    <source>
        <dbReference type="SAM" id="MobiDB-lite"/>
    </source>
</evidence>
<evidence type="ECO:0000259" key="2">
    <source>
        <dbReference type="PROSITE" id="PS50097"/>
    </source>
</evidence>
<dbReference type="PANTHER" id="PTHR45774:SF9">
    <property type="entry name" value="LUTE, ISOFORM D"/>
    <property type="match status" value="1"/>
</dbReference>
<sequence>MEIISPPKPENGAPEVDQQNPSFTTRMAACDRLDLLVNNELFADVVFSVGSEGTLMFGHKAILTMASDVFRAQFTGSFRESRENGQEHEILVIDIEPPVFKEILRYAYCDRVRITAGNVLHLLYAAEKYLLAKLTKECNDFVEKHLCEKNVLRMFDQNRSYELEDINRKCLEIISANPILMFGDEHFLTLDSKSLELIAECKRMNCHLSHLLGAIEAWLKINEHDADRGNEIRDKVLKFTKLEHMCKNIQNFSASRYQLDIKTEMFVETENNTKKTFFIYGIGIPLKMKNMCSTPETVHVDITIARQIRNIGTDLSPVIIKRLSVPVDTFMQVKEIMFVRQKIDCKTMLNVQIRINNIDQPMLVMENFTSDQPDVGLRFKVRKENTTNCVAYVLYDEGNDIVTTWQNFFFPQRIRRSNRS</sequence>
<organism evidence="3">
    <name type="scientific">Culex tarsalis</name>
    <name type="common">Encephalitis mosquito</name>
    <dbReference type="NCBI Taxonomy" id="7177"/>
    <lineage>
        <taxon>Eukaryota</taxon>
        <taxon>Metazoa</taxon>
        <taxon>Ecdysozoa</taxon>
        <taxon>Arthropoda</taxon>
        <taxon>Hexapoda</taxon>
        <taxon>Insecta</taxon>
        <taxon>Pterygota</taxon>
        <taxon>Neoptera</taxon>
        <taxon>Endopterygota</taxon>
        <taxon>Diptera</taxon>
        <taxon>Nematocera</taxon>
        <taxon>Culicoidea</taxon>
        <taxon>Culicidae</taxon>
        <taxon>Culicinae</taxon>
        <taxon>Culicini</taxon>
        <taxon>Culex</taxon>
        <taxon>Culex</taxon>
    </lineage>
</organism>
<evidence type="ECO:0000313" key="3">
    <source>
        <dbReference type="EMBL" id="JAV22102.1"/>
    </source>
</evidence>
<feature type="region of interest" description="Disordered" evidence="1">
    <location>
        <begin position="1"/>
        <end position="20"/>
    </location>
</feature>
<dbReference type="Gene3D" id="3.30.710.10">
    <property type="entry name" value="Potassium Channel Kv1.1, Chain A"/>
    <property type="match status" value="1"/>
</dbReference>
<protein>
    <recommendedName>
        <fullName evidence="2">BTB domain-containing protein</fullName>
    </recommendedName>
</protein>
<dbReference type="SMART" id="SM00225">
    <property type="entry name" value="BTB"/>
    <property type="match status" value="1"/>
</dbReference>
<dbReference type="GO" id="GO:0022008">
    <property type="term" value="P:neurogenesis"/>
    <property type="evidence" value="ECO:0007669"/>
    <property type="project" value="TreeGrafter"/>
</dbReference>
<dbReference type="PROSITE" id="PS50097">
    <property type="entry name" value="BTB"/>
    <property type="match status" value="1"/>
</dbReference>
<proteinExistence type="predicted"/>
<dbReference type="InterPro" id="IPR000210">
    <property type="entry name" value="BTB/POZ_dom"/>
</dbReference>
<feature type="domain" description="BTB" evidence="2">
    <location>
        <begin position="43"/>
        <end position="116"/>
    </location>
</feature>
<name>A0A1Q3F3F6_CULTA</name>
<dbReference type="GO" id="GO:0005829">
    <property type="term" value="C:cytosol"/>
    <property type="evidence" value="ECO:0007669"/>
    <property type="project" value="TreeGrafter"/>
</dbReference>
<dbReference type="PANTHER" id="PTHR45774">
    <property type="entry name" value="BTB/POZ DOMAIN-CONTAINING"/>
    <property type="match status" value="1"/>
</dbReference>
<reference evidence="3" key="1">
    <citation type="submission" date="2017-01" db="EMBL/GenBank/DDBJ databases">
        <title>A deep insight into the sialotranscriptome of adult male and female Cluex tarsalis mosquitoes.</title>
        <authorList>
            <person name="Ribeiro J.M."/>
            <person name="Moreira F."/>
            <person name="Bernard K.A."/>
            <person name="Calvo E."/>
        </authorList>
    </citation>
    <scope>NUCLEOTIDE SEQUENCE</scope>
    <source>
        <strain evidence="3">Kern County</strain>
        <tissue evidence="3">Salivary glands</tissue>
    </source>
</reference>
<accession>A0A1Q3F3F6</accession>
<dbReference type="SUPFAM" id="SSF54695">
    <property type="entry name" value="POZ domain"/>
    <property type="match status" value="1"/>
</dbReference>
<dbReference type="InterPro" id="IPR011333">
    <property type="entry name" value="SKP1/BTB/POZ_sf"/>
</dbReference>
<dbReference type="EMBL" id="GFDL01012943">
    <property type="protein sequence ID" value="JAV22102.1"/>
    <property type="molecule type" value="Transcribed_RNA"/>
</dbReference>
<dbReference type="Pfam" id="PF00651">
    <property type="entry name" value="BTB"/>
    <property type="match status" value="1"/>
</dbReference>